<evidence type="ECO:0000313" key="2">
    <source>
        <dbReference type="EMBL" id="TCO79538.1"/>
    </source>
</evidence>
<name>A0A4R2L9T9_9FIRM</name>
<sequence>MSNNNIERMKKIIEEKKKISSQQGSTDGTANKKSGSYQKAFKNTKRGGAFDK</sequence>
<proteinExistence type="predicted"/>
<dbReference type="AlphaFoldDB" id="A0A4R2L9T9"/>
<accession>A0A4R2L9T9</accession>
<comment type="caution">
    <text evidence="2">The sequence shown here is derived from an EMBL/GenBank/DDBJ whole genome shotgun (WGS) entry which is preliminary data.</text>
</comment>
<dbReference type="EMBL" id="SLWV01000002">
    <property type="protein sequence ID" value="TCO79538.1"/>
    <property type="molecule type" value="Genomic_DNA"/>
</dbReference>
<evidence type="ECO:0000256" key="1">
    <source>
        <dbReference type="SAM" id="MobiDB-lite"/>
    </source>
</evidence>
<protein>
    <submittedName>
        <fullName evidence="2">Uncharacterized protein</fullName>
    </submittedName>
</protein>
<gene>
    <name evidence="2" type="ORF">EV214_102263</name>
</gene>
<dbReference type="Proteomes" id="UP000294919">
    <property type="component" value="Unassembled WGS sequence"/>
</dbReference>
<reference evidence="2 3" key="1">
    <citation type="submission" date="2019-03" db="EMBL/GenBank/DDBJ databases">
        <title>Genomic Encyclopedia of Type Strains, Phase IV (KMG-IV): sequencing the most valuable type-strain genomes for metagenomic binning, comparative biology and taxonomic classification.</title>
        <authorList>
            <person name="Goeker M."/>
        </authorList>
    </citation>
    <scope>NUCLEOTIDE SEQUENCE [LARGE SCALE GENOMIC DNA]</scope>
    <source>
        <strain evidence="2 3">DSM 102940</strain>
    </source>
</reference>
<feature type="compositionally biased region" description="Polar residues" evidence="1">
    <location>
        <begin position="20"/>
        <end position="37"/>
    </location>
</feature>
<dbReference type="RefSeq" id="WP_165916192.1">
    <property type="nucleotide sequence ID" value="NZ_SLWV01000002.1"/>
</dbReference>
<evidence type="ECO:0000313" key="3">
    <source>
        <dbReference type="Proteomes" id="UP000294919"/>
    </source>
</evidence>
<organism evidence="2 3">
    <name type="scientific">Marinisporobacter balticus</name>
    <dbReference type="NCBI Taxonomy" id="2018667"/>
    <lineage>
        <taxon>Bacteria</taxon>
        <taxon>Bacillati</taxon>
        <taxon>Bacillota</taxon>
        <taxon>Clostridia</taxon>
        <taxon>Peptostreptococcales</taxon>
        <taxon>Thermotaleaceae</taxon>
        <taxon>Marinisporobacter</taxon>
    </lineage>
</organism>
<keyword evidence="3" id="KW-1185">Reference proteome</keyword>
<feature type="region of interest" description="Disordered" evidence="1">
    <location>
        <begin position="15"/>
        <end position="52"/>
    </location>
</feature>